<evidence type="ECO:0000313" key="3">
    <source>
        <dbReference type="Proteomes" id="UP001218218"/>
    </source>
</evidence>
<feature type="transmembrane region" description="Helical" evidence="1">
    <location>
        <begin position="97"/>
        <end position="117"/>
    </location>
</feature>
<sequence length="308" mass="33941">MSANFVLAHGLTEAVLELTLYGAFTVLFSTVVYLFSARGLIKRKSPTFFVFLALVVLFLSITAHWINGIYVVYLVFIRLGGGFAGEVEYLTLSTKESLAHLSLVEVATVTTDSLMIYRLYVVWSYDRRVVIFPGCMILCQMVAGIHIIYDFAHETIFNFYNLSNPWVTTSLVSSLVISAYSTGMIIFKITRMSSSIRSLTGRPSSGKSLRRVLAIIVESAVLQTTMTVGILVSFQIGLLVQALLTAIQPVVFGISVLLIHLRVGLGWTADSNTIGSTPTQLTTLRLSASMAPRREQEDDLERGKVASF</sequence>
<dbReference type="AlphaFoldDB" id="A0AAD7ACL5"/>
<feature type="transmembrane region" description="Helical" evidence="1">
    <location>
        <begin position="238"/>
        <end position="259"/>
    </location>
</feature>
<keyword evidence="1" id="KW-1133">Transmembrane helix</keyword>
<keyword evidence="1" id="KW-0472">Membrane</keyword>
<feature type="transmembrane region" description="Helical" evidence="1">
    <location>
        <begin position="20"/>
        <end position="41"/>
    </location>
</feature>
<reference evidence="2" key="1">
    <citation type="submission" date="2023-03" db="EMBL/GenBank/DDBJ databases">
        <title>Massive genome expansion in bonnet fungi (Mycena s.s.) driven by repeated elements and novel gene families across ecological guilds.</title>
        <authorList>
            <consortium name="Lawrence Berkeley National Laboratory"/>
            <person name="Harder C.B."/>
            <person name="Miyauchi S."/>
            <person name="Viragh M."/>
            <person name="Kuo A."/>
            <person name="Thoen E."/>
            <person name="Andreopoulos B."/>
            <person name="Lu D."/>
            <person name="Skrede I."/>
            <person name="Drula E."/>
            <person name="Henrissat B."/>
            <person name="Morin E."/>
            <person name="Kohler A."/>
            <person name="Barry K."/>
            <person name="LaButti K."/>
            <person name="Morin E."/>
            <person name="Salamov A."/>
            <person name="Lipzen A."/>
            <person name="Mereny Z."/>
            <person name="Hegedus B."/>
            <person name="Baldrian P."/>
            <person name="Stursova M."/>
            <person name="Weitz H."/>
            <person name="Taylor A."/>
            <person name="Grigoriev I.V."/>
            <person name="Nagy L.G."/>
            <person name="Martin F."/>
            <person name="Kauserud H."/>
        </authorList>
    </citation>
    <scope>NUCLEOTIDE SEQUENCE</scope>
    <source>
        <strain evidence="2">CBHHK002</strain>
    </source>
</reference>
<comment type="caution">
    <text evidence="2">The sequence shown here is derived from an EMBL/GenBank/DDBJ whole genome shotgun (WGS) entry which is preliminary data.</text>
</comment>
<evidence type="ECO:0000313" key="2">
    <source>
        <dbReference type="EMBL" id="KAJ7354200.1"/>
    </source>
</evidence>
<keyword evidence="3" id="KW-1185">Reference proteome</keyword>
<organism evidence="2 3">
    <name type="scientific">Mycena albidolilacea</name>
    <dbReference type="NCBI Taxonomy" id="1033008"/>
    <lineage>
        <taxon>Eukaryota</taxon>
        <taxon>Fungi</taxon>
        <taxon>Dikarya</taxon>
        <taxon>Basidiomycota</taxon>
        <taxon>Agaricomycotina</taxon>
        <taxon>Agaricomycetes</taxon>
        <taxon>Agaricomycetidae</taxon>
        <taxon>Agaricales</taxon>
        <taxon>Marasmiineae</taxon>
        <taxon>Mycenaceae</taxon>
        <taxon>Mycena</taxon>
    </lineage>
</organism>
<protein>
    <submittedName>
        <fullName evidence="2">Uncharacterized protein</fullName>
    </submittedName>
</protein>
<proteinExistence type="predicted"/>
<feature type="transmembrane region" description="Helical" evidence="1">
    <location>
        <begin position="211"/>
        <end position="232"/>
    </location>
</feature>
<feature type="transmembrane region" description="Helical" evidence="1">
    <location>
        <begin position="48"/>
        <end position="77"/>
    </location>
</feature>
<keyword evidence="1" id="KW-0812">Transmembrane</keyword>
<dbReference type="Proteomes" id="UP001218218">
    <property type="component" value="Unassembled WGS sequence"/>
</dbReference>
<accession>A0AAD7ACL5</accession>
<evidence type="ECO:0000256" key="1">
    <source>
        <dbReference type="SAM" id="Phobius"/>
    </source>
</evidence>
<gene>
    <name evidence="2" type="ORF">DFH08DRAFT_984564</name>
</gene>
<name>A0AAD7ACL5_9AGAR</name>
<dbReference type="EMBL" id="JARIHO010000010">
    <property type="protein sequence ID" value="KAJ7354200.1"/>
    <property type="molecule type" value="Genomic_DNA"/>
</dbReference>
<feature type="transmembrane region" description="Helical" evidence="1">
    <location>
        <begin position="129"/>
        <end position="149"/>
    </location>
</feature>
<feature type="transmembrane region" description="Helical" evidence="1">
    <location>
        <begin position="169"/>
        <end position="190"/>
    </location>
</feature>